<evidence type="ECO:0000313" key="1">
    <source>
        <dbReference type="EMBL" id="CAE0327639.1"/>
    </source>
</evidence>
<accession>A0A7S3IP95</accession>
<name>A0A7S3IP95_9SPIT</name>
<sequence length="116" mass="12785">MRSELLLGLPKNEALELSQPFFLCVEFSVRFVNLVLLLADAFDLALKSLCLAVNFLLVVSVEGCPLLVLSESLVESRVDLLYLVGVDSDQAHLFSDLGLSLSFICFQLLLKVILVV</sequence>
<proteinExistence type="predicted"/>
<dbReference type="EMBL" id="HBIH01020844">
    <property type="protein sequence ID" value="CAE0327639.1"/>
    <property type="molecule type" value="Transcribed_RNA"/>
</dbReference>
<protein>
    <submittedName>
        <fullName evidence="1">Uncharacterized protein</fullName>
    </submittedName>
</protein>
<gene>
    <name evidence="1" type="ORF">SINC0208_LOCUS8266</name>
</gene>
<reference evidence="1" key="1">
    <citation type="submission" date="2021-01" db="EMBL/GenBank/DDBJ databases">
        <authorList>
            <person name="Corre E."/>
            <person name="Pelletier E."/>
            <person name="Niang G."/>
            <person name="Scheremetjew M."/>
            <person name="Finn R."/>
            <person name="Kale V."/>
            <person name="Holt S."/>
            <person name="Cochrane G."/>
            <person name="Meng A."/>
            <person name="Brown T."/>
            <person name="Cohen L."/>
        </authorList>
    </citation>
    <scope>NUCLEOTIDE SEQUENCE</scope>
    <source>
        <strain evidence="1">S3</strain>
    </source>
</reference>
<organism evidence="1">
    <name type="scientific">Strombidium inclinatum</name>
    <dbReference type="NCBI Taxonomy" id="197538"/>
    <lineage>
        <taxon>Eukaryota</taxon>
        <taxon>Sar</taxon>
        <taxon>Alveolata</taxon>
        <taxon>Ciliophora</taxon>
        <taxon>Intramacronucleata</taxon>
        <taxon>Spirotrichea</taxon>
        <taxon>Oligotrichia</taxon>
        <taxon>Strombidiidae</taxon>
        <taxon>Strombidium</taxon>
    </lineage>
</organism>
<dbReference type="AlphaFoldDB" id="A0A7S3IP95"/>